<feature type="region of interest" description="Disordered" evidence="5">
    <location>
        <begin position="119"/>
        <end position="138"/>
    </location>
</feature>
<feature type="compositionally biased region" description="Acidic residues" evidence="5">
    <location>
        <begin position="73"/>
        <end position="94"/>
    </location>
</feature>
<keyword evidence="3" id="KW-0507">mRNA processing</keyword>
<proteinExistence type="inferred from homology"/>
<reference evidence="7 8" key="1">
    <citation type="journal article" date="2015" name="Genome Biol. Evol.">
        <title>Phylogenomic analyses indicate that early fungi evolved digesting cell walls of algal ancestors of land plants.</title>
        <authorList>
            <person name="Chang Y."/>
            <person name="Wang S."/>
            <person name="Sekimoto S."/>
            <person name="Aerts A.L."/>
            <person name="Choi C."/>
            <person name="Clum A."/>
            <person name="LaButti K.M."/>
            <person name="Lindquist E.A."/>
            <person name="Yee Ngan C."/>
            <person name="Ohm R.A."/>
            <person name="Salamov A.A."/>
            <person name="Grigoriev I.V."/>
            <person name="Spatafora J.W."/>
            <person name="Berbee M.L."/>
        </authorList>
    </citation>
    <scope>NUCLEOTIDE SEQUENCE [LARGE SCALE GENOMIC DNA]</scope>
    <source>
        <strain evidence="7 8">NRRL 1564</strain>
    </source>
</reference>
<evidence type="ECO:0000259" key="6">
    <source>
        <dbReference type="Pfam" id="PF05182"/>
    </source>
</evidence>
<feature type="compositionally biased region" description="Polar residues" evidence="5">
    <location>
        <begin position="278"/>
        <end position="292"/>
    </location>
</feature>
<sequence>MSSNEEDAFIYGDANSPTDAPEKNGQNKENTADDKIASMTHNSDDKNEPAADSATEDPPVTAGSANGERASIDGDDNSNSDSDQDGEGDSSDDEDLEVILEPGGAAAGAQVNDSADITKSLGSADNANGQIPTNDSNEKSNVQELLSTNASHMDILSVPLLNNLDLYTIDIDMLEEKPWRQPGADITDYFNFGFSEEAWKLYCVKQQDVRAKFSAHKMMPPHMMMMPGMNPAMFPGMMNPGFRPDMAGSMFPPGTAPPFTQQRQPGEQSADKEDGDRSSNGGKESDGNAQDRSNGDAAASQGKDGGPPRVSGASGMQAPQNPMHMTPQQLQFQQQQMRMGMPPGFFPGTNFPPGMGGMQRGMPMNQQQMMQMQMQMQMGNRPPMPQNPQAAAHQRQGPNTGAGQGSVAMGHQPPPPPPPLLSKQNESAEHRNSDRGSDTGRMSRRHASRERSGSRRPPRDWEEERHRSQSRHERGRERSRVNEREHARGRDSARGDNERAAPTDSKRSSDRRRERSRDRGGRSRGNRGGNDRSDKPASKRRRSVSKGEEPKSASRRRR</sequence>
<gene>
    <name evidence="7" type="ORF">COEREDRAFT_82726</name>
</gene>
<evidence type="ECO:0000256" key="4">
    <source>
        <dbReference type="ARBA" id="ARBA00023242"/>
    </source>
</evidence>
<feature type="domain" description="Pre-mRNA polyadenylation factor Fip1" evidence="6">
    <location>
        <begin position="169"/>
        <end position="210"/>
    </location>
</feature>
<evidence type="ECO:0000313" key="8">
    <source>
        <dbReference type="Proteomes" id="UP000242474"/>
    </source>
</evidence>
<dbReference type="OrthoDB" id="1917198at2759"/>
<dbReference type="InterPro" id="IPR007854">
    <property type="entry name" value="Fip1_dom"/>
</dbReference>
<dbReference type="STRING" id="763665.A0A2G5B624"/>
<keyword evidence="8" id="KW-1185">Reference proteome</keyword>
<dbReference type="PANTHER" id="PTHR13484">
    <property type="entry name" value="FIP1-LIKE 1 PROTEIN"/>
    <property type="match status" value="1"/>
</dbReference>
<protein>
    <submittedName>
        <fullName evidence="7">Fip1-domain-containing protein</fullName>
    </submittedName>
</protein>
<comment type="similarity">
    <text evidence="2">Belongs to the FIP1 family.</text>
</comment>
<name>A0A2G5B624_COERN</name>
<feature type="compositionally biased region" description="Basic and acidic residues" evidence="5">
    <location>
        <begin position="20"/>
        <end position="49"/>
    </location>
</feature>
<dbReference type="Pfam" id="PF05182">
    <property type="entry name" value="Fip1"/>
    <property type="match status" value="1"/>
</dbReference>
<dbReference type="Proteomes" id="UP000242474">
    <property type="component" value="Unassembled WGS sequence"/>
</dbReference>
<evidence type="ECO:0000256" key="5">
    <source>
        <dbReference type="SAM" id="MobiDB-lite"/>
    </source>
</evidence>
<evidence type="ECO:0000256" key="3">
    <source>
        <dbReference type="ARBA" id="ARBA00022664"/>
    </source>
</evidence>
<feature type="compositionally biased region" description="Low complexity" evidence="5">
    <location>
        <begin position="370"/>
        <end position="381"/>
    </location>
</feature>
<comment type="subcellular location">
    <subcellularLocation>
        <location evidence="1">Nucleus</location>
    </subcellularLocation>
</comment>
<feature type="region of interest" description="Disordered" evidence="5">
    <location>
        <begin position="370"/>
        <end position="558"/>
    </location>
</feature>
<dbReference type="AlphaFoldDB" id="A0A2G5B624"/>
<evidence type="ECO:0000313" key="7">
    <source>
        <dbReference type="EMBL" id="PIA14449.1"/>
    </source>
</evidence>
<dbReference type="GO" id="GO:0005847">
    <property type="term" value="C:mRNA cleavage and polyadenylation specificity factor complex"/>
    <property type="evidence" value="ECO:0007669"/>
    <property type="project" value="TreeGrafter"/>
</dbReference>
<feature type="region of interest" description="Disordered" evidence="5">
    <location>
        <begin position="244"/>
        <end position="335"/>
    </location>
</feature>
<dbReference type="PANTHER" id="PTHR13484:SF0">
    <property type="entry name" value="PRE-MRNA 3'-END-PROCESSING FACTOR FIP1"/>
    <property type="match status" value="1"/>
</dbReference>
<evidence type="ECO:0000256" key="1">
    <source>
        <dbReference type="ARBA" id="ARBA00004123"/>
    </source>
</evidence>
<organism evidence="7 8">
    <name type="scientific">Coemansia reversa (strain ATCC 12441 / NRRL 1564)</name>
    <dbReference type="NCBI Taxonomy" id="763665"/>
    <lineage>
        <taxon>Eukaryota</taxon>
        <taxon>Fungi</taxon>
        <taxon>Fungi incertae sedis</taxon>
        <taxon>Zoopagomycota</taxon>
        <taxon>Kickxellomycotina</taxon>
        <taxon>Kickxellomycetes</taxon>
        <taxon>Kickxellales</taxon>
        <taxon>Kickxellaceae</taxon>
        <taxon>Coemansia</taxon>
    </lineage>
</organism>
<dbReference type="GO" id="GO:0006397">
    <property type="term" value="P:mRNA processing"/>
    <property type="evidence" value="ECO:0007669"/>
    <property type="project" value="UniProtKB-KW"/>
</dbReference>
<feature type="compositionally biased region" description="Low complexity" evidence="5">
    <location>
        <begin position="323"/>
        <end position="335"/>
    </location>
</feature>
<feature type="compositionally biased region" description="Basic and acidic residues" evidence="5">
    <location>
        <begin position="426"/>
        <end position="438"/>
    </location>
</feature>
<dbReference type="EMBL" id="KZ303517">
    <property type="protein sequence ID" value="PIA14449.1"/>
    <property type="molecule type" value="Genomic_DNA"/>
</dbReference>
<dbReference type="InterPro" id="IPR051187">
    <property type="entry name" value="Pre-mRNA_3'-end_processing_reg"/>
</dbReference>
<feature type="compositionally biased region" description="Basic and acidic residues" evidence="5">
    <location>
        <begin position="449"/>
        <end position="521"/>
    </location>
</feature>
<evidence type="ECO:0000256" key="2">
    <source>
        <dbReference type="ARBA" id="ARBA00007459"/>
    </source>
</evidence>
<accession>A0A2G5B624</accession>
<feature type="region of interest" description="Disordered" evidence="5">
    <location>
        <begin position="1"/>
        <end position="94"/>
    </location>
</feature>
<keyword evidence="4" id="KW-0539">Nucleus</keyword>
<feature type="compositionally biased region" description="Polar residues" evidence="5">
    <location>
        <begin position="258"/>
        <end position="267"/>
    </location>
</feature>